<dbReference type="OrthoDB" id="583708at2"/>
<dbReference type="InterPro" id="IPR014756">
    <property type="entry name" value="Ig_E-set"/>
</dbReference>
<dbReference type="CDD" id="cd02859">
    <property type="entry name" value="E_set_AMPKbeta_like_N"/>
    <property type="match status" value="1"/>
</dbReference>
<dbReference type="EMBL" id="CP003620">
    <property type="protein sequence ID" value="AFZ13373.1"/>
    <property type="molecule type" value="Genomic_DNA"/>
</dbReference>
<protein>
    <recommendedName>
        <fullName evidence="1">Glycoside hydrolase family 13 N-terminal domain-containing protein</fullName>
    </recommendedName>
</protein>
<evidence type="ECO:0000259" key="1">
    <source>
        <dbReference type="Pfam" id="PF02922"/>
    </source>
</evidence>
<dbReference type="Gene3D" id="2.60.40.10">
    <property type="entry name" value="Immunoglobulins"/>
    <property type="match status" value="1"/>
</dbReference>
<dbReference type="RefSeq" id="WP_015203487.1">
    <property type="nucleotide sequence ID" value="NC_019753.1"/>
</dbReference>
<dbReference type="InterPro" id="IPR013783">
    <property type="entry name" value="Ig-like_fold"/>
</dbReference>
<name>K9VZ13_9CYAN</name>
<dbReference type="InterPro" id="IPR004193">
    <property type="entry name" value="Glyco_hydro_13_N"/>
</dbReference>
<sequence>MASSIEFNLFAPNNKAAGLRGYFSEWKEIFMRKCDDHYFRTNIELEDGVYPYKFRVQSKSPSFELDQWVEVVAPYATDVDDRNNVAIAHIKNGKFLIQIYICQHDDQPLPANHHLVIYEMHVSDFRGR</sequence>
<dbReference type="HOGENOM" id="CLU_1955923_0_0_3"/>
<dbReference type="KEGG" id="cep:Cri9333_2507"/>
<keyword evidence="3" id="KW-1185">Reference proteome</keyword>
<dbReference type="AlphaFoldDB" id="K9VZ13"/>
<reference evidence="2 3" key="1">
    <citation type="submission" date="2012-06" db="EMBL/GenBank/DDBJ databases">
        <title>Finished chromosome of genome of Crinalium epipsammum PCC 9333.</title>
        <authorList>
            <consortium name="US DOE Joint Genome Institute"/>
            <person name="Gugger M."/>
            <person name="Coursin T."/>
            <person name="Rippka R."/>
            <person name="Tandeau De Marsac N."/>
            <person name="Huntemann M."/>
            <person name="Wei C.-L."/>
            <person name="Han J."/>
            <person name="Detter J.C."/>
            <person name="Han C."/>
            <person name="Tapia R."/>
            <person name="Davenport K."/>
            <person name="Daligault H."/>
            <person name="Erkkila T."/>
            <person name="Gu W."/>
            <person name="Munk A.C.C."/>
            <person name="Teshima H."/>
            <person name="Xu Y."/>
            <person name="Chain P."/>
            <person name="Chen A."/>
            <person name="Krypides N."/>
            <person name="Mavromatis K."/>
            <person name="Markowitz V."/>
            <person name="Szeto E."/>
            <person name="Ivanova N."/>
            <person name="Mikhailova N."/>
            <person name="Ovchinnikova G."/>
            <person name="Pagani I."/>
            <person name="Pati A."/>
            <person name="Goodwin L."/>
            <person name="Peters L."/>
            <person name="Pitluck S."/>
            <person name="Woyke T."/>
            <person name="Kerfeld C."/>
        </authorList>
    </citation>
    <scope>NUCLEOTIDE SEQUENCE [LARGE SCALE GENOMIC DNA]</scope>
    <source>
        <strain evidence="2 3">PCC 9333</strain>
    </source>
</reference>
<dbReference type="STRING" id="1173022.Cri9333_2507"/>
<dbReference type="GO" id="GO:0005975">
    <property type="term" value="P:carbohydrate metabolic process"/>
    <property type="evidence" value="ECO:0007669"/>
    <property type="project" value="InterPro"/>
</dbReference>
<dbReference type="SUPFAM" id="SSF81296">
    <property type="entry name" value="E set domains"/>
    <property type="match status" value="1"/>
</dbReference>
<proteinExistence type="predicted"/>
<evidence type="ECO:0000313" key="2">
    <source>
        <dbReference type="EMBL" id="AFZ13373.1"/>
    </source>
</evidence>
<gene>
    <name evidence="2" type="ORF">Cri9333_2507</name>
</gene>
<accession>K9VZ13</accession>
<organism evidence="2 3">
    <name type="scientific">Crinalium epipsammum PCC 9333</name>
    <dbReference type="NCBI Taxonomy" id="1173022"/>
    <lineage>
        <taxon>Bacteria</taxon>
        <taxon>Bacillati</taxon>
        <taxon>Cyanobacteriota</taxon>
        <taxon>Cyanophyceae</taxon>
        <taxon>Gomontiellales</taxon>
        <taxon>Gomontiellaceae</taxon>
        <taxon>Crinalium</taxon>
    </lineage>
</organism>
<dbReference type="eggNOG" id="COG1523">
    <property type="taxonomic scope" value="Bacteria"/>
</dbReference>
<dbReference type="Pfam" id="PF02922">
    <property type="entry name" value="CBM_48"/>
    <property type="match status" value="1"/>
</dbReference>
<feature type="domain" description="Glycoside hydrolase family 13 N-terminal" evidence="1">
    <location>
        <begin position="4"/>
        <end position="76"/>
    </location>
</feature>
<dbReference type="Proteomes" id="UP000010472">
    <property type="component" value="Chromosome"/>
</dbReference>
<evidence type="ECO:0000313" key="3">
    <source>
        <dbReference type="Proteomes" id="UP000010472"/>
    </source>
</evidence>
<dbReference type="GO" id="GO:0004553">
    <property type="term" value="F:hydrolase activity, hydrolyzing O-glycosyl compounds"/>
    <property type="evidence" value="ECO:0007669"/>
    <property type="project" value="InterPro"/>
</dbReference>